<reference evidence="3 4" key="1">
    <citation type="submission" date="2019-09" db="EMBL/GenBank/DDBJ databases">
        <authorList>
            <person name="Silva M."/>
            <person name="Pereira G."/>
            <person name="Lopes-Da-Costa L."/>
            <person name="Silva E."/>
        </authorList>
    </citation>
    <scope>NUCLEOTIDE SEQUENCE [LARGE SCALE GENOMIC DNA]</scope>
    <source>
        <strain evidence="3 4">FMV-PI01</strain>
    </source>
</reference>
<comment type="function">
    <text evidence="1">A P subtype restriction enzyme that recognizes the double-stranded unmethylated sequence 5'-GATC-3'.</text>
</comment>
<keyword evidence="4" id="KW-1185">Reference proteome</keyword>
<dbReference type="InterPro" id="IPR011335">
    <property type="entry name" value="Restrct_endonuc-II-like"/>
</dbReference>
<dbReference type="Proteomes" id="UP000476338">
    <property type="component" value="Unassembled WGS sequence"/>
</dbReference>
<dbReference type="PIRSF" id="PIRSF016080">
    <property type="entry name" value="Restrict_endonuc_II_DpmII"/>
    <property type="match status" value="1"/>
</dbReference>
<comment type="caution">
    <text evidence="3">The sequence shown here is derived from an EMBL/GenBank/DDBJ whole genome shotgun (WGS) entry which is preliminary data.</text>
</comment>
<dbReference type="Pfam" id="PF04556">
    <property type="entry name" value="DpnII"/>
    <property type="match status" value="1"/>
</dbReference>
<evidence type="ECO:0000313" key="3">
    <source>
        <dbReference type="EMBL" id="MSN96533.1"/>
    </source>
</evidence>
<evidence type="ECO:0000259" key="2">
    <source>
        <dbReference type="Pfam" id="PF04556"/>
    </source>
</evidence>
<dbReference type="EC" id="3.1.21.4" evidence="1"/>
<comment type="catalytic activity">
    <reaction evidence="1">
        <text>Endonucleolytic cleavage of DNA to give specific double-stranded fragments with terminal 5'-phosphates.</text>
        <dbReference type="EC" id="3.1.21.4"/>
    </reaction>
</comment>
<proteinExistence type="inferred from homology"/>
<protein>
    <recommendedName>
        <fullName evidence="1">Type-2 restriction enzyme</fullName>
        <ecNumber evidence="1">3.1.21.4</ecNumber>
    </recommendedName>
</protein>
<dbReference type="SUPFAM" id="SSF52980">
    <property type="entry name" value="Restriction endonuclease-like"/>
    <property type="match status" value="1"/>
</dbReference>
<dbReference type="InterPro" id="IPR021191">
    <property type="entry name" value="Restrct_endonuc_II_DpnII"/>
</dbReference>
<evidence type="ECO:0000313" key="4">
    <source>
        <dbReference type="Proteomes" id="UP000476338"/>
    </source>
</evidence>
<feature type="domain" description="Restriction endonuclease type II DpnII-like" evidence="2">
    <location>
        <begin position="8"/>
        <end position="267"/>
    </location>
</feature>
<keyword evidence="1" id="KW-0378">Hydrolase</keyword>
<gene>
    <name evidence="3" type="ORF">F1B92_05020</name>
</gene>
<accession>A0A6L5WL19</accession>
<dbReference type="GO" id="GO:0009307">
    <property type="term" value="P:DNA restriction-modification system"/>
    <property type="evidence" value="ECO:0007669"/>
    <property type="project" value="UniProtKB-UniRule"/>
</dbReference>
<evidence type="ECO:0000256" key="1">
    <source>
        <dbReference type="PIRNR" id="PIRNR016080"/>
    </source>
</evidence>
<keyword evidence="1 3" id="KW-0255">Endonuclease</keyword>
<name>A0A6L5WL19_9BACT</name>
<dbReference type="AlphaFoldDB" id="A0A6L5WL19"/>
<sequence>MCIVNRQKFDNFLSSLKQTNQKLDFFVDFNKCSKNLKKISVHLNTLNYLLGKNDLKQEIDFLYSQNKECFSVLNLLIAVRDKNIFILDDNNEICSLKSYFENSNKIYKFMCETGLRDIFINQNIKNLSDYVFGIEAGLDTNARKNRSGKSFENLISRKFDNEKINYRKEVKSVEFIDLNLGSDLKRFDFVINTKNKIYFIETNFYNLGGSKLNEVARSYIEINAKISLNNKYGFVWVTDGRGWLSAKNKLEEAYKSIEIYNLSNLNIFIEKIKNEM</sequence>
<keyword evidence="1" id="KW-0680">Restriction system</keyword>
<organism evidence="3 4">
    <name type="scientific">Campylobacter portucalensis</name>
    <dbReference type="NCBI Taxonomy" id="2608384"/>
    <lineage>
        <taxon>Bacteria</taxon>
        <taxon>Pseudomonadati</taxon>
        <taxon>Campylobacterota</taxon>
        <taxon>Epsilonproteobacteria</taxon>
        <taxon>Campylobacterales</taxon>
        <taxon>Campylobacteraceae</taxon>
        <taxon>Campylobacter</taxon>
    </lineage>
</organism>
<dbReference type="InterPro" id="IPR007637">
    <property type="entry name" value="Restrct_endonuc_II_DpnII-like"/>
</dbReference>
<dbReference type="GO" id="GO:0009036">
    <property type="term" value="F:type II site-specific deoxyribonuclease activity"/>
    <property type="evidence" value="ECO:0007669"/>
    <property type="project" value="UniProtKB-UniRule"/>
</dbReference>
<reference evidence="3 4" key="2">
    <citation type="submission" date="2020-03" db="EMBL/GenBank/DDBJ databases">
        <title>Campylobacter portucalensis sp. nov., a new species of Campylobacter isolated from the reproductive tract of bulls.</title>
        <authorList>
            <person name="Silva M.F."/>
            <person name="Pereira G."/>
            <person name="Carneiro C."/>
            <person name="Hemphill A."/>
            <person name="Mateus L."/>
            <person name="Lopes-Da-Costa L."/>
            <person name="Silva E."/>
        </authorList>
    </citation>
    <scope>NUCLEOTIDE SEQUENCE [LARGE SCALE GENOMIC DNA]</scope>
    <source>
        <strain evidence="3 4">FMV-PI01</strain>
    </source>
</reference>
<keyword evidence="1" id="KW-0540">Nuclease</keyword>
<dbReference type="EMBL" id="VWSJ01000016">
    <property type="protein sequence ID" value="MSN96533.1"/>
    <property type="molecule type" value="Genomic_DNA"/>
</dbReference>
<comment type="similarity">
    <text evidence="1">Belongs to the DpnII type II restriction endonuclease family.</text>
</comment>
<dbReference type="GO" id="GO:0003677">
    <property type="term" value="F:DNA binding"/>
    <property type="evidence" value="ECO:0007669"/>
    <property type="project" value="UniProtKB-UniRule"/>
</dbReference>